<gene>
    <name evidence="2" type="ORF">NPIL_267451</name>
</gene>
<evidence type="ECO:0000313" key="2">
    <source>
        <dbReference type="EMBL" id="GFS71735.1"/>
    </source>
</evidence>
<name>A0A8X6MPZ1_NEPPI</name>
<reference evidence="2" key="1">
    <citation type="submission" date="2020-08" db="EMBL/GenBank/DDBJ databases">
        <title>Multicomponent nature underlies the extraordinary mechanical properties of spider dragline silk.</title>
        <authorList>
            <person name="Kono N."/>
            <person name="Nakamura H."/>
            <person name="Mori M."/>
            <person name="Yoshida Y."/>
            <person name="Ohtoshi R."/>
            <person name="Malay A.D."/>
            <person name="Moran D.A.P."/>
            <person name="Tomita M."/>
            <person name="Numata K."/>
            <person name="Arakawa K."/>
        </authorList>
    </citation>
    <scope>NUCLEOTIDE SEQUENCE</scope>
</reference>
<feature type="compositionally biased region" description="Polar residues" evidence="1">
    <location>
        <begin position="91"/>
        <end position="103"/>
    </location>
</feature>
<organism evidence="2 3">
    <name type="scientific">Nephila pilipes</name>
    <name type="common">Giant wood spider</name>
    <name type="synonym">Nephila maculata</name>
    <dbReference type="NCBI Taxonomy" id="299642"/>
    <lineage>
        <taxon>Eukaryota</taxon>
        <taxon>Metazoa</taxon>
        <taxon>Ecdysozoa</taxon>
        <taxon>Arthropoda</taxon>
        <taxon>Chelicerata</taxon>
        <taxon>Arachnida</taxon>
        <taxon>Araneae</taxon>
        <taxon>Araneomorphae</taxon>
        <taxon>Entelegynae</taxon>
        <taxon>Araneoidea</taxon>
        <taxon>Nephilidae</taxon>
        <taxon>Nephila</taxon>
    </lineage>
</organism>
<keyword evidence="3" id="KW-1185">Reference proteome</keyword>
<evidence type="ECO:0000256" key="1">
    <source>
        <dbReference type="SAM" id="MobiDB-lite"/>
    </source>
</evidence>
<protein>
    <submittedName>
        <fullName evidence="2">Uncharacterized protein</fullName>
    </submittedName>
</protein>
<comment type="caution">
    <text evidence="2">The sequence shown here is derived from an EMBL/GenBank/DDBJ whole genome shotgun (WGS) entry which is preliminary data.</text>
</comment>
<accession>A0A8X6MPZ1</accession>
<dbReference type="AlphaFoldDB" id="A0A8X6MPZ1"/>
<proteinExistence type="predicted"/>
<feature type="region of interest" description="Disordered" evidence="1">
    <location>
        <begin position="73"/>
        <end position="103"/>
    </location>
</feature>
<dbReference type="EMBL" id="BMAW01049666">
    <property type="protein sequence ID" value="GFS71735.1"/>
    <property type="molecule type" value="Genomic_DNA"/>
</dbReference>
<dbReference type="Proteomes" id="UP000887013">
    <property type="component" value="Unassembled WGS sequence"/>
</dbReference>
<sequence>MWAGPQTFNYSLGKGVCTGQSGTGGQVGAPWGVPYERILIPLHEISKLLRNKWDSSLRYRRTVGTDVLHRRNVNHYRPQKNRETPDDSSEDATVSILTMASRS</sequence>
<evidence type="ECO:0000313" key="3">
    <source>
        <dbReference type="Proteomes" id="UP000887013"/>
    </source>
</evidence>